<dbReference type="EMBL" id="CM000769">
    <property type="protein sequence ID" value="OQU76649.1"/>
    <property type="molecule type" value="Genomic_DNA"/>
</dbReference>
<reference evidence="3" key="2">
    <citation type="journal article" date="2018" name="Plant J.">
        <title>The Sorghum bicolor reference genome: improved assembly, gene annotations, a transcriptome atlas, and signatures of genome organization.</title>
        <authorList>
            <person name="McCormick R.F."/>
            <person name="Truong S.K."/>
            <person name="Sreedasyam A."/>
            <person name="Jenkins J."/>
            <person name="Shu S."/>
            <person name="Sims D."/>
            <person name="Kennedy M."/>
            <person name="Amirebrahimi M."/>
            <person name="Weers B.D."/>
            <person name="McKinley B."/>
            <person name="Mattison A."/>
            <person name="Morishige D.T."/>
            <person name="Grimwood J."/>
            <person name="Schmutz J."/>
            <person name="Mullet J.E."/>
        </authorList>
    </citation>
    <scope>NUCLEOTIDE SEQUENCE [LARGE SCALE GENOMIC DNA]</scope>
    <source>
        <strain evidence="3">cv. BTx623</strain>
    </source>
</reference>
<sequence length="105" mass="11125">MDRVDVAFDPSPAPERIGLGLSSGTVALAQRSSPTVASAKSRSAGRDSRGRACSRNRDGWSIDECVEGGREAPPPCVARWIGPRTAASIDVDLETDRGAHQVHSR</sequence>
<name>A0A1W0VTN2_SORBI</name>
<evidence type="ECO:0000256" key="1">
    <source>
        <dbReference type="SAM" id="MobiDB-lite"/>
    </source>
</evidence>
<reference evidence="2 3" key="1">
    <citation type="journal article" date="2009" name="Nature">
        <title>The Sorghum bicolor genome and the diversification of grasses.</title>
        <authorList>
            <person name="Paterson A.H."/>
            <person name="Bowers J.E."/>
            <person name="Bruggmann R."/>
            <person name="Dubchak I."/>
            <person name="Grimwood J."/>
            <person name="Gundlach H."/>
            <person name="Haberer G."/>
            <person name="Hellsten U."/>
            <person name="Mitros T."/>
            <person name="Poliakov A."/>
            <person name="Schmutz J."/>
            <person name="Spannagl M."/>
            <person name="Tang H."/>
            <person name="Wang X."/>
            <person name="Wicker T."/>
            <person name="Bharti A.K."/>
            <person name="Chapman J."/>
            <person name="Feltus F.A."/>
            <person name="Gowik U."/>
            <person name="Grigoriev I.V."/>
            <person name="Lyons E."/>
            <person name="Maher C.A."/>
            <person name="Martis M."/>
            <person name="Narechania A."/>
            <person name="Otillar R.P."/>
            <person name="Penning B.W."/>
            <person name="Salamov A.A."/>
            <person name="Wang Y."/>
            <person name="Zhang L."/>
            <person name="Carpita N.C."/>
            <person name="Freeling M."/>
            <person name="Gingle A.R."/>
            <person name="Hash C.T."/>
            <person name="Keller B."/>
            <person name="Klein P."/>
            <person name="Kresovich S."/>
            <person name="McCann M.C."/>
            <person name="Ming R."/>
            <person name="Peterson D.G."/>
            <person name="Mehboob-ur-Rahman"/>
            <person name="Ware D."/>
            <person name="Westhoff P."/>
            <person name="Mayer K.F."/>
            <person name="Messing J."/>
            <person name="Rokhsar D.S."/>
        </authorList>
    </citation>
    <scope>NUCLEOTIDE SEQUENCE [LARGE SCALE GENOMIC DNA]</scope>
    <source>
        <strain evidence="3">cv. BTx623</strain>
    </source>
</reference>
<evidence type="ECO:0000313" key="3">
    <source>
        <dbReference type="Proteomes" id="UP000000768"/>
    </source>
</evidence>
<dbReference type="Gramene" id="OQU76649">
    <property type="protein sequence ID" value="OQU76649"/>
    <property type="gene ID" value="SORBI_3010G179850"/>
</dbReference>
<evidence type="ECO:0000313" key="2">
    <source>
        <dbReference type="EMBL" id="OQU76649.1"/>
    </source>
</evidence>
<organism evidence="2 3">
    <name type="scientific">Sorghum bicolor</name>
    <name type="common">Sorghum</name>
    <name type="synonym">Sorghum vulgare</name>
    <dbReference type="NCBI Taxonomy" id="4558"/>
    <lineage>
        <taxon>Eukaryota</taxon>
        <taxon>Viridiplantae</taxon>
        <taxon>Streptophyta</taxon>
        <taxon>Embryophyta</taxon>
        <taxon>Tracheophyta</taxon>
        <taxon>Spermatophyta</taxon>
        <taxon>Magnoliopsida</taxon>
        <taxon>Liliopsida</taxon>
        <taxon>Poales</taxon>
        <taxon>Poaceae</taxon>
        <taxon>PACMAD clade</taxon>
        <taxon>Panicoideae</taxon>
        <taxon>Andropogonodae</taxon>
        <taxon>Andropogoneae</taxon>
        <taxon>Sorghinae</taxon>
        <taxon>Sorghum</taxon>
    </lineage>
</organism>
<feature type="compositionally biased region" description="Basic and acidic residues" evidence="1">
    <location>
        <begin position="44"/>
        <end position="57"/>
    </location>
</feature>
<feature type="region of interest" description="Disordered" evidence="1">
    <location>
        <begin position="29"/>
        <end position="57"/>
    </location>
</feature>
<gene>
    <name evidence="2" type="ORF">SORBI_3010G179850</name>
</gene>
<dbReference type="AlphaFoldDB" id="A0A1W0VTN2"/>
<dbReference type="Proteomes" id="UP000000768">
    <property type="component" value="Chromosome 10"/>
</dbReference>
<protein>
    <submittedName>
        <fullName evidence="2">Uncharacterized protein</fullName>
    </submittedName>
</protein>
<keyword evidence="3" id="KW-1185">Reference proteome</keyword>
<dbReference type="InParanoid" id="A0A1W0VTN2"/>
<proteinExistence type="predicted"/>
<accession>A0A1W0VTN2</accession>